<keyword evidence="1" id="KW-0418">Kinase</keyword>
<gene>
    <name evidence="1" type="ORF">FNL38_103486</name>
</gene>
<accession>A0A652YS20</accession>
<dbReference type="EMBL" id="VNIQ01000003">
    <property type="protein sequence ID" value="TYQ05135.1"/>
    <property type="molecule type" value="Genomic_DNA"/>
</dbReference>
<name>A0A652YS20_NOCGL</name>
<dbReference type="InterPro" id="IPR016064">
    <property type="entry name" value="NAD/diacylglycerol_kinase_sf"/>
</dbReference>
<dbReference type="AlphaFoldDB" id="A0A652YS20"/>
<comment type="caution">
    <text evidence="1">The sequence shown here is derived from an EMBL/GenBank/DDBJ whole genome shotgun (WGS) entry which is preliminary data.</text>
</comment>
<sequence length="434" mass="45896">MATSKQRWLARAAVAASFAAVVVLLVFAGLKTLMLLIMGVGAVVVSVVAAYWFLTSRGFVRWFALAIGVLAPIVVLVFLVRANLLAVVLVTIGLLIVAALCARAALQDDESGSPVPEHPPSPAERPFFVMNPNSGGGKVGKFGLIDKARELGAEVFVLDAAHPVDVADVARKAVDNGADLLGVAGGDGTQALVAAVAAEHGLPYLVISAGTRNHFAADLGLDLQDPSRCLDALNDGVDIYVDLGTVGDRPFVNNASFGAYAEVVQNPSYRDAKTSTVVRMLPDVLAEQQGAKFVVHVQDRVIESPQAVLVSNGPYETDDLAGLGQRPRLDLGTLGVVALSVNSPRQALGLLRRAHRRGLTQATALEVIVDADRPEIPVGVDGEALIFPVPVRCEVRPAALRVRVPRNRPGVTRPRRKVDLVRLRQLAGFTALDA</sequence>
<evidence type="ECO:0000313" key="1">
    <source>
        <dbReference type="EMBL" id="TYQ05135.1"/>
    </source>
</evidence>
<dbReference type="Gene3D" id="3.40.50.10330">
    <property type="entry name" value="Probable inorganic polyphosphate/atp-NAD kinase, domain 1"/>
    <property type="match status" value="1"/>
</dbReference>
<dbReference type="PROSITE" id="PS50146">
    <property type="entry name" value="DAGK"/>
    <property type="match status" value="1"/>
</dbReference>
<dbReference type="Pfam" id="PF00781">
    <property type="entry name" value="DAGK_cat"/>
    <property type="match status" value="1"/>
</dbReference>
<dbReference type="SUPFAM" id="SSF111331">
    <property type="entry name" value="NAD kinase/diacylglycerol kinase-like"/>
    <property type="match status" value="1"/>
</dbReference>
<dbReference type="Gene3D" id="2.60.200.40">
    <property type="match status" value="1"/>
</dbReference>
<organism evidence="1">
    <name type="scientific">Nocardia globerula</name>
    <dbReference type="NCBI Taxonomy" id="1818"/>
    <lineage>
        <taxon>Bacteria</taxon>
        <taxon>Bacillati</taxon>
        <taxon>Actinomycetota</taxon>
        <taxon>Actinomycetes</taxon>
        <taxon>Mycobacteriales</taxon>
        <taxon>Nocardiaceae</taxon>
        <taxon>Nocardia</taxon>
    </lineage>
</organism>
<keyword evidence="1" id="KW-0808">Transferase</keyword>
<dbReference type="InterPro" id="IPR001206">
    <property type="entry name" value="Diacylglycerol_kinase_cat_dom"/>
</dbReference>
<dbReference type="GO" id="GO:0016301">
    <property type="term" value="F:kinase activity"/>
    <property type="evidence" value="ECO:0007669"/>
    <property type="project" value="UniProtKB-KW"/>
</dbReference>
<proteinExistence type="predicted"/>
<protein>
    <submittedName>
        <fullName evidence="1">Diacylglycerol kinase family enzyme</fullName>
    </submittedName>
</protein>
<dbReference type="InterPro" id="IPR017438">
    <property type="entry name" value="ATP-NAD_kinase_N"/>
</dbReference>
<dbReference type="SMART" id="SM00046">
    <property type="entry name" value="DAGKc"/>
    <property type="match status" value="1"/>
</dbReference>
<reference evidence="1" key="1">
    <citation type="submission" date="2019-07" db="EMBL/GenBank/DDBJ databases">
        <title>Genomic Encyclopedia of Type Strains, Phase IV (KMG-IV): sequencing the most valuable type-strain genomes for metagenomic binning, comparative biology and taxonomic classification.</title>
        <authorList>
            <person name="Goeker M."/>
        </authorList>
    </citation>
    <scope>NUCLEOTIDE SEQUENCE</scope>
    <source>
        <strain evidence="1">DSM 44596</strain>
    </source>
</reference>